<keyword evidence="3 6" id="KW-0694">RNA-binding</keyword>
<comment type="function">
    <text evidence="6">One of the early assembly proteins it binds 23S rRNA. One of the proteins that surrounds the polypeptide exit tunnel on the outside of the ribosome. Forms the main docking site for trigger factor binding to the ribosome.</text>
</comment>
<dbReference type="GO" id="GO:0006412">
    <property type="term" value="P:translation"/>
    <property type="evidence" value="ECO:0007669"/>
    <property type="project" value="UniProtKB-UniRule"/>
</dbReference>
<accession>A0A4D6Y111</accession>
<evidence type="ECO:0000256" key="6">
    <source>
        <dbReference type="HAMAP-Rule" id="MF_01369"/>
    </source>
</evidence>
<evidence type="ECO:0000313" key="7">
    <source>
        <dbReference type="EMBL" id="QCI19521.1"/>
    </source>
</evidence>
<dbReference type="SUPFAM" id="SSF54189">
    <property type="entry name" value="Ribosomal proteins S24e, L23 and L15e"/>
    <property type="match status" value="1"/>
</dbReference>
<dbReference type="GO" id="GO:0019843">
    <property type="term" value="F:rRNA binding"/>
    <property type="evidence" value="ECO:0007669"/>
    <property type="project" value="UniProtKB-UniRule"/>
</dbReference>
<reference evidence="7 8" key="1">
    <citation type="submission" date="2018-10" db="EMBL/GenBank/DDBJ databases">
        <title>Comparative functional genomics of the obligate endosymbiont Buchnera aphidicola.</title>
        <authorList>
            <person name="Chong R.A."/>
        </authorList>
    </citation>
    <scope>NUCLEOTIDE SEQUENCE [LARGE SCALE GENOMIC DNA]</scope>
    <source>
        <strain evidence="7 8">Aoe</strain>
    </source>
</reference>
<dbReference type="GO" id="GO:0005840">
    <property type="term" value="C:ribosome"/>
    <property type="evidence" value="ECO:0007669"/>
    <property type="project" value="UniProtKB-KW"/>
</dbReference>
<protein>
    <recommendedName>
        <fullName evidence="6">Large ribosomal subunit protein uL23</fullName>
    </recommendedName>
</protein>
<sequence>MIMEERLLNIILSRHISEKSTISAEKKNTIVLKVLYSAKKYEIKKSVEKLFSVQVDSVNTLIVKRKKKGHGQKIGFRKKWKKAFVTIKKGQKLDLIDSRK</sequence>
<evidence type="ECO:0000256" key="4">
    <source>
        <dbReference type="ARBA" id="ARBA00022980"/>
    </source>
</evidence>
<comment type="subunit">
    <text evidence="6">Part of the 50S ribosomal subunit. Contacts protein L29, and trigger factor when it is bound to the ribosome.</text>
</comment>
<organism evidence="7 8">
    <name type="scientific">Buchnera aphidicola</name>
    <name type="common">Anoecia oenotherae</name>
    <dbReference type="NCBI Taxonomy" id="1241833"/>
    <lineage>
        <taxon>Bacteria</taxon>
        <taxon>Pseudomonadati</taxon>
        <taxon>Pseudomonadota</taxon>
        <taxon>Gammaproteobacteria</taxon>
        <taxon>Enterobacterales</taxon>
        <taxon>Erwiniaceae</taxon>
        <taxon>Buchnera</taxon>
    </lineage>
</organism>
<dbReference type="FunFam" id="3.30.70.330:FF:000001">
    <property type="entry name" value="50S ribosomal protein L23"/>
    <property type="match status" value="1"/>
</dbReference>
<dbReference type="AlphaFoldDB" id="A0A4D6Y111"/>
<dbReference type="InterPro" id="IPR012677">
    <property type="entry name" value="Nucleotide-bd_a/b_plait_sf"/>
</dbReference>
<keyword evidence="8" id="KW-1185">Reference proteome</keyword>
<dbReference type="Gene3D" id="3.30.70.330">
    <property type="match status" value="1"/>
</dbReference>
<evidence type="ECO:0000256" key="5">
    <source>
        <dbReference type="ARBA" id="ARBA00023274"/>
    </source>
</evidence>
<dbReference type="NCBIfam" id="NF004359">
    <property type="entry name" value="PRK05738.1-3"/>
    <property type="match status" value="1"/>
</dbReference>
<evidence type="ECO:0000256" key="3">
    <source>
        <dbReference type="ARBA" id="ARBA00022884"/>
    </source>
</evidence>
<dbReference type="GO" id="GO:0003735">
    <property type="term" value="F:structural constituent of ribosome"/>
    <property type="evidence" value="ECO:0007669"/>
    <property type="project" value="InterPro"/>
</dbReference>
<proteinExistence type="inferred from homology"/>
<evidence type="ECO:0000313" key="8">
    <source>
        <dbReference type="Proteomes" id="UP000298677"/>
    </source>
</evidence>
<dbReference type="InterPro" id="IPR012678">
    <property type="entry name" value="Ribosomal_uL23/eL15/eS24_sf"/>
</dbReference>
<keyword evidence="4 6" id="KW-0689">Ribosomal protein</keyword>
<evidence type="ECO:0000256" key="1">
    <source>
        <dbReference type="ARBA" id="ARBA00006700"/>
    </source>
</evidence>
<dbReference type="Pfam" id="PF00276">
    <property type="entry name" value="Ribosomal_L23"/>
    <property type="match status" value="1"/>
</dbReference>
<dbReference type="HAMAP" id="MF_01369_B">
    <property type="entry name" value="Ribosomal_uL23_B"/>
    <property type="match status" value="1"/>
</dbReference>
<keyword evidence="2 6" id="KW-0699">rRNA-binding</keyword>
<dbReference type="EMBL" id="CP033012">
    <property type="protein sequence ID" value="QCI19521.1"/>
    <property type="molecule type" value="Genomic_DNA"/>
</dbReference>
<dbReference type="OrthoDB" id="9793353at2"/>
<name>A0A4D6Y111_9GAMM</name>
<comment type="similarity">
    <text evidence="1 6">Belongs to the universal ribosomal protein uL23 family.</text>
</comment>
<dbReference type="Proteomes" id="UP000298677">
    <property type="component" value="Chromosome"/>
</dbReference>
<dbReference type="InterPro" id="IPR013025">
    <property type="entry name" value="Ribosomal_uL23-like"/>
</dbReference>
<keyword evidence="5 6" id="KW-0687">Ribonucleoprotein</keyword>
<dbReference type="NCBIfam" id="NF004363">
    <property type="entry name" value="PRK05738.2-4"/>
    <property type="match status" value="1"/>
</dbReference>
<dbReference type="PANTHER" id="PTHR11620">
    <property type="entry name" value="60S RIBOSOMAL PROTEIN L23A"/>
    <property type="match status" value="1"/>
</dbReference>
<evidence type="ECO:0000256" key="2">
    <source>
        <dbReference type="ARBA" id="ARBA00022730"/>
    </source>
</evidence>
<dbReference type="GO" id="GO:1990904">
    <property type="term" value="C:ribonucleoprotein complex"/>
    <property type="evidence" value="ECO:0007669"/>
    <property type="project" value="UniProtKB-KW"/>
</dbReference>
<gene>
    <name evidence="6" type="primary">rplW</name>
    <name evidence="7" type="ORF">D9V65_02115</name>
</gene>